<feature type="compositionally biased region" description="Low complexity" evidence="1">
    <location>
        <begin position="109"/>
        <end position="126"/>
    </location>
</feature>
<evidence type="ECO:0000313" key="2">
    <source>
        <dbReference type="EMBL" id="MBB6429470.1"/>
    </source>
</evidence>
<proteinExistence type="predicted"/>
<feature type="compositionally biased region" description="Basic and acidic residues" evidence="1">
    <location>
        <begin position="55"/>
        <end position="90"/>
    </location>
</feature>
<name>A0A7X0H588_9BACT</name>
<dbReference type="RefSeq" id="WP_184677046.1">
    <property type="nucleotide sequence ID" value="NZ_JACHGY010000001.1"/>
</dbReference>
<dbReference type="Proteomes" id="UP000541810">
    <property type="component" value="Unassembled WGS sequence"/>
</dbReference>
<organism evidence="2 3">
    <name type="scientific">Algisphaera agarilytica</name>
    <dbReference type="NCBI Taxonomy" id="1385975"/>
    <lineage>
        <taxon>Bacteria</taxon>
        <taxon>Pseudomonadati</taxon>
        <taxon>Planctomycetota</taxon>
        <taxon>Phycisphaerae</taxon>
        <taxon>Phycisphaerales</taxon>
        <taxon>Phycisphaeraceae</taxon>
        <taxon>Algisphaera</taxon>
    </lineage>
</organism>
<gene>
    <name evidence="2" type="ORF">HNQ40_001276</name>
</gene>
<keyword evidence="3" id="KW-1185">Reference proteome</keyword>
<sequence length="483" mass="53340">MRKMGLSWGTMCVAVLGLQLVGCGDGGEAEPTAEANDAVVETLTPEEAEALAKFRAEQAGEQDPSDKTAESQSKPKPDAKAQAKSDKVEIDTNAPFPEIGQKPQAQAKPTSGSPAASAPASNANTPTVFRKHQVTDPGLNGMVAKTILVPEDWKIEGGITRGSNMMWNNPFFHDVMYSAPDGRQLHFFPSLAFEFSAQAMQQGAQLFQPINGNLFYPLPETPGSWLMELAKNNPDPDVSNLRLISEEPEPEFAKLLQQQSALMYQSAQQLSETGAQLGMGAAFDTQATVVKIQYVENGIELEESVLIAWQYFVNFSQGQLTSGTWAVPLMISMRGPVGTDYMKDPELMTVMQSMRINPQWQAEMNRYWQQLAKIRADGQAQRNRDWQAHNAKMQQYREDTNAIIAGGYATRSAIRDAGDAKTIDSIREVTPYEIGGQTVKIPDYYDNVHTDGTGRYILSNDFNYNPNRDLNLSGNWTKVDPQR</sequence>
<dbReference type="AlphaFoldDB" id="A0A7X0H588"/>
<feature type="region of interest" description="Disordered" evidence="1">
    <location>
        <begin position="55"/>
        <end position="126"/>
    </location>
</feature>
<comment type="caution">
    <text evidence="2">The sequence shown here is derived from an EMBL/GenBank/DDBJ whole genome shotgun (WGS) entry which is preliminary data.</text>
</comment>
<evidence type="ECO:0000313" key="3">
    <source>
        <dbReference type="Proteomes" id="UP000541810"/>
    </source>
</evidence>
<evidence type="ECO:0000256" key="1">
    <source>
        <dbReference type="SAM" id="MobiDB-lite"/>
    </source>
</evidence>
<reference evidence="2 3" key="1">
    <citation type="submission" date="2020-08" db="EMBL/GenBank/DDBJ databases">
        <title>Genomic Encyclopedia of Type Strains, Phase IV (KMG-IV): sequencing the most valuable type-strain genomes for metagenomic binning, comparative biology and taxonomic classification.</title>
        <authorList>
            <person name="Goeker M."/>
        </authorList>
    </citation>
    <scope>NUCLEOTIDE SEQUENCE [LARGE SCALE GENOMIC DNA]</scope>
    <source>
        <strain evidence="2 3">DSM 103725</strain>
    </source>
</reference>
<protein>
    <submittedName>
        <fullName evidence="2">Uncharacterized protein</fullName>
    </submittedName>
</protein>
<dbReference type="EMBL" id="JACHGY010000001">
    <property type="protein sequence ID" value="MBB6429470.1"/>
    <property type="molecule type" value="Genomic_DNA"/>
</dbReference>
<accession>A0A7X0H588</accession>